<evidence type="ECO:0000256" key="1">
    <source>
        <dbReference type="ARBA" id="ARBA00022729"/>
    </source>
</evidence>
<dbReference type="InterPro" id="IPR027385">
    <property type="entry name" value="Beta-barrel_OMP"/>
</dbReference>
<sequence length="228" mass="23256">MKKSILVAAAIAALSSSSVFAGGSVFGGSSSEDSTGAIYGGASIGQSSDGSCEAANSMLDELNDLAGSELLATSDCANASAWKVFGGYKVTPNLAVEGSYNNLGKYTDSAEIQAIPGVNVDPNLVSTVSEMTAIGVSGVASTPITNEFNVFGKMGVASWSKETELSNTNTRTGVQDPPLSAKTDGVDLTLGAGAEYKINDNWGVRGEVERFDGLNANLYSVGASFSTF</sequence>
<reference evidence="4" key="1">
    <citation type="journal article" date="2022" name="Microorganisms">
        <title>Two New Species of Filamentous Sulfur Bacteria of the Genus Thiothrix, Thiothrix winogradskyi sp. nov. and 'Candidatus Thiothrix sulfatifontis' sp. nov.</title>
        <authorList>
            <person name="Ravin N.V."/>
            <person name="Rossetti S."/>
            <person name="Beletsky A.V."/>
            <person name="Kadnikov V.V."/>
            <person name="Rudenko T.S."/>
            <person name="Smolyakov D.D."/>
            <person name="Moskvitina M.I."/>
            <person name="Gureeva M.V."/>
            <person name="Mardanov A.V."/>
            <person name="Grabovich M.Y."/>
        </authorList>
    </citation>
    <scope>NUCLEOTIDE SEQUENCE</scope>
    <source>
        <strain evidence="4">CT3</strain>
    </source>
</reference>
<proteinExistence type="predicted"/>
<protein>
    <submittedName>
        <fullName evidence="4">Outer membrane beta-barrel protein</fullName>
    </submittedName>
</protein>
<evidence type="ECO:0000256" key="2">
    <source>
        <dbReference type="SAM" id="SignalP"/>
    </source>
</evidence>
<organism evidence="4 5">
    <name type="scientific">Thiothrix winogradskyi</name>
    <dbReference type="NCBI Taxonomy" id="96472"/>
    <lineage>
        <taxon>Bacteria</taxon>
        <taxon>Pseudomonadati</taxon>
        <taxon>Pseudomonadota</taxon>
        <taxon>Gammaproteobacteria</taxon>
        <taxon>Thiotrichales</taxon>
        <taxon>Thiotrichaceae</taxon>
        <taxon>Thiothrix</taxon>
    </lineage>
</organism>
<feature type="chain" id="PRO_5046249803" evidence="2">
    <location>
        <begin position="22"/>
        <end position="228"/>
    </location>
</feature>
<keyword evidence="1 2" id="KW-0732">Signal</keyword>
<dbReference type="Pfam" id="PF13505">
    <property type="entry name" value="OMP_b-brl"/>
    <property type="match status" value="1"/>
</dbReference>
<evidence type="ECO:0000259" key="3">
    <source>
        <dbReference type="Pfam" id="PF13505"/>
    </source>
</evidence>
<gene>
    <name evidence="4" type="ORF">L2Y54_13280</name>
</gene>
<dbReference type="InterPro" id="IPR011250">
    <property type="entry name" value="OMP/PagP_B-barrel"/>
</dbReference>
<dbReference type="EMBL" id="CP091244">
    <property type="protein sequence ID" value="UJS22912.1"/>
    <property type="molecule type" value="Genomic_DNA"/>
</dbReference>
<dbReference type="SUPFAM" id="SSF56925">
    <property type="entry name" value="OMPA-like"/>
    <property type="match status" value="1"/>
</dbReference>
<evidence type="ECO:0000313" key="4">
    <source>
        <dbReference type="EMBL" id="UJS22912.1"/>
    </source>
</evidence>
<keyword evidence="5" id="KW-1185">Reference proteome</keyword>
<dbReference type="Gene3D" id="2.40.160.20">
    <property type="match status" value="1"/>
</dbReference>
<dbReference type="RefSeq" id="WP_236496687.1">
    <property type="nucleotide sequence ID" value="NZ_CP091244.1"/>
</dbReference>
<dbReference type="Proteomes" id="UP001054801">
    <property type="component" value="Chromosome"/>
</dbReference>
<name>A0ABY3STR2_9GAMM</name>
<feature type="signal peptide" evidence="2">
    <location>
        <begin position="1"/>
        <end position="21"/>
    </location>
</feature>
<feature type="domain" description="Outer membrane protein beta-barrel" evidence="3">
    <location>
        <begin position="9"/>
        <end position="223"/>
    </location>
</feature>
<evidence type="ECO:0000313" key="5">
    <source>
        <dbReference type="Proteomes" id="UP001054801"/>
    </source>
</evidence>
<accession>A0ABY3STR2</accession>